<evidence type="ECO:0000313" key="5">
    <source>
        <dbReference type="Proteomes" id="UP000186026"/>
    </source>
</evidence>
<accession>A0A1N7PTC7</accession>
<dbReference type="PROSITE" id="PS50110">
    <property type="entry name" value="RESPONSE_REGULATORY"/>
    <property type="match status" value="1"/>
</dbReference>
<dbReference type="Proteomes" id="UP000186026">
    <property type="component" value="Unassembled WGS sequence"/>
</dbReference>
<dbReference type="PANTHER" id="PTHR44591:SF3">
    <property type="entry name" value="RESPONSE REGULATORY DOMAIN-CONTAINING PROTEIN"/>
    <property type="match status" value="1"/>
</dbReference>
<dbReference type="SUPFAM" id="SSF52172">
    <property type="entry name" value="CheY-like"/>
    <property type="match status" value="1"/>
</dbReference>
<dbReference type="OrthoDB" id="1524091at2"/>
<proteinExistence type="predicted"/>
<dbReference type="InterPro" id="IPR050595">
    <property type="entry name" value="Bact_response_regulator"/>
</dbReference>
<dbReference type="GO" id="GO:0000160">
    <property type="term" value="P:phosphorelay signal transduction system"/>
    <property type="evidence" value="ECO:0007669"/>
    <property type="project" value="InterPro"/>
</dbReference>
<evidence type="ECO:0000256" key="1">
    <source>
        <dbReference type="ARBA" id="ARBA00022553"/>
    </source>
</evidence>
<keyword evidence="5" id="KW-1185">Reference proteome</keyword>
<dbReference type="Pfam" id="PF00072">
    <property type="entry name" value="Response_reg"/>
    <property type="match status" value="1"/>
</dbReference>
<dbReference type="PANTHER" id="PTHR44591">
    <property type="entry name" value="STRESS RESPONSE REGULATOR PROTEIN 1"/>
    <property type="match status" value="1"/>
</dbReference>
<dbReference type="STRING" id="529505.SAMN05421761_12025"/>
<evidence type="ECO:0000313" key="4">
    <source>
        <dbReference type="EMBL" id="SIT13677.1"/>
    </source>
</evidence>
<feature type="modified residue" description="4-aspartylphosphate" evidence="2">
    <location>
        <position position="58"/>
    </location>
</feature>
<dbReference type="AlphaFoldDB" id="A0A1N7PTC7"/>
<dbReference type="EMBL" id="FTOP01000020">
    <property type="protein sequence ID" value="SIT13677.1"/>
    <property type="molecule type" value="Genomic_DNA"/>
</dbReference>
<dbReference type="InterPro" id="IPR011006">
    <property type="entry name" value="CheY-like_superfamily"/>
</dbReference>
<evidence type="ECO:0000256" key="2">
    <source>
        <dbReference type="PROSITE-ProRule" id="PRU00169"/>
    </source>
</evidence>
<protein>
    <submittedName>
        <fullName evidence="4">Response regulator receiver domain-containing protein</fullName>
    </submittedName>
</protein>
<gene>
    <name evidence="4" type="ORF">SAMN05421761_12025</name>
</gene>
<dbReference type="RefSeq" id="WP_076502876.1">
    <property type="nucleotide sequence ID" value="NZ_FTOP01000020.1"/>
</dbReference>
<name>A0A1N7PTC7_9BACT</name>
<reference evidence="5" key="1">
    <citation type="submission" date="2017-01" db="EMBL/GenBank/DDBJ databases">
        <authorList>
            <person name="Varghese N."/>
            <person name="Submissions S."/>
        </authorList>
    </citation>
    <scope>NUCLEOTIDE SEQUENCE [LARGE SCALE GENOMIC DNA]</scope>
    <source>
        <strain evidence="5">DSM 46698</strain>
    </source>
</reference>
<dbReference type="SMART" id="SM00448">
    <property type="entry name" value="REC"/>
    <property type="match status" value="1"/>
</dbReference>
<evidence type="ECO:0000259" key="3">
    <source>
        <dbReference type="PROSITE" id="PS50110"/>
    </source>
</evidence>
<dbReference type="InterPro" id="IPR001789">
    <property type="entry name" value="Sig_transdc_resp-reg_receiver"/>
</dbReference>
<organism evidence="4 5">
    <name type="scientific">Belliella pelovolcani</name>
    <dbReference type="NCBI Taxonomy" id="529505"/>
    <lineage>
        <taxon>Bacteria</taxon>
        <taxon>Pseudomonadati</taxon>
        <taxon>Bacteroidota</taxon>
        <taxon>Cytophagia</taxon>
        <taxon>Cytophagales</taxon>
        <taxon>Cyclobacteriaceae</taxon>
        <taxon>Belliella</taxon>
    </lineage>
</organism>
<dbReference type="Gene3D" id="3.40.50.2300">
    <property type="match status" value="1"/>
</dbReference>
<keyword evidence="1 2" id="KW-0597">Phosphoprotein</keyword>
<sequence>MNKAINKIIFVDDDKIQHMINKKNMLRIKPDLELIFFQNPFSALEWLEVNATDLLLLDINMPEMSGWEFLDLLEQKKIHVPVNMLSSSMDPDDIAKSKDYKMVEGFLVKPLQVEVIEELLNPLE</sequence>
<feature type="domain" description="Response regulatory" evidence="3">
    <location>
        <begin position="7"/>
        <end position="124"/>
    </location>
</feature>